<evidence type="ECO:0000256" key="4">
    <source>
        <dbReference type="SAM" id="MobiDB-lite"/>
    </source>
</evidence>
<dbReference type="SMART" id="SM00355">
    <property type="entry name" value="ZnF_C2H2"/>
    <property type="match status" value="11"/>
</dbReference>
<feature type="domain" description="C2H2-type" evidence="5">
    <location>
        <begin position="1979"/>
        <end position="2001"/>
    </location>
</feature>
<proteinExistence type="predicted"/>
<dbReference type="InterPro" id="IPR036322">
    <property type="entry name" value="WD40_repeat_dom_sf"/>
</dbReference>
<sequence length="3134" mass="354673">MNTKSSKRSATSRILQNNKDEAEVFVLPPNLLEKLGIQLGNIQPTQECPANKLDHRAVQVKHKNKENNYDTENLPLNSFTSPILKETSILETANLMKNSVFLSPTFVPTLANVIAGEVEIANISKHSLQMVSNNELNIEHSHNLVDTYNIQEKINTDTGLVNCDERLLKSYHKQIQTAEEHINIIKNLEESCIKTITAKSPSLSATKKQLDIQVKQPIEITDIKNGINEMKKNISQQLTSTEDGLISSEKQVITDKETEDCQKITLEDLQIKDIIYDLSIDEIAGFEANFLDTPNFDFNSEAISAEEKGLPPIPKDKINMSKSKVQIVSEEIINCNKVRSYKLPSSFNETNFIPVTVGTIISTKKDDTNYLNNNQHKSISIFDDDQGIINSVCLHTTSLNKDDEKTDFSCKVTDYDIPKNNHNIISDDNFSEHDSMILNEHNQLQEHHKEANLNDCSEIHRDENGDSLTFLDDSTLISNFELVLSDVNSTVNTQSTNNLGANGNDVAKCDNNVKSDIDKVPPQRHICNHTLTDIKVSDQSLNHISNVRKDNEVNGKKKFLPILTAKTNNTNQTSNKRTKLKSCVQGVEKPGGNGFVEVASFANIKTYQRVKRNNSTLLQQNVTEAHNEVTNNDIDTVSDENTILGFEDTTQDYCLCNDFGQYSHYDCQDVYAHIHFLGNNSVSIGPEIIYDIYNENIVGINHDTYEDLQDAKKIEEKEMVPICWKTISKAIATNYDCKNLDLQANKKAEKIVVDNVPAIFEILKEDDLNRQNGCSDSSLNINAKSVAGIVHNYDSVGNMESSENKKIELDKNEILSENFVTETTALETFTQITNQKTSKEMKTSLQPHSTKFDIVTDNYLEKLNVTGNISFDMKKDNVKLYNSNNEHLINMNIDNDAKSNNMIDVDQANQPLQISYNVPISIVNQNHSNQIFRKLLDDNMEYMKKNCKENDTVHNSNIAIKSEVAVCDKVAEKTINLANSQEVVEDVTVCSADKRKRKKISEEGFNLFKMDESVATKNVKCGLCKQMLAKSDWNDHCSQKHNSVAWKLEQKIDFVDGNLIEELKNTLQVNNILECNFCNFKINHLPTFILHIKKCVQYKVANCYKDSADPVICGVCKKHINTLSWRKHLIEHNYLAWIDGEDVLDLKNENQVQCHLKSMSRDFDGLVCNKCGLKRKQAKKFLEHVKKCNGDTNVDCGTSSLTSSDVTLDTSVDMNMIQNSCHTTTLDANATWDNSQMDIEGSRRESTDCTKSDKRRKRTRMSTFSNDGEEVIRKKCRTAVSESRIVKCGVCKIDVPLAMWKTHLGKAHNNLAWKDEEPPLTSFPDDNESITHVDRPSMNSEEKEVICGVCKNNIQNDTWIDHIKENHNYLAWKDGDIPLDMEDEDAVRDHLKTISKMQDGLICTKCSVKKKYPKIFLEHVRNCSGPTSLTNNDESIIDVGRPSINSEEKEVICGVCKSNMHNDTWMDHIKEAHNYLAWKDGQIPLNLEDEDAVRVHLKTISKMQDGLICTKCSVKKKYPKIFLEHVRNCSGPTSLTNNDKSIIDIGSIKSEEKEVICGVCKSNMQNDTWIDHIKEAHNYLAWKDGDIPLDLEDEAAVRDHLKTISKMQDGLICTKCSVKKKYPKMFLEHVRNCSGSTSFIGNNQSIIHVERPSIYSEEKEVMCGVCKMNMHNDAWIDHIKETHNYLAWKDGDIPLDMEDEDVVCDHLKTISKLQDGLICTKCSVKKKYPKIFLEHVRNCSGPTSVTDKDESLNDIDRPSINSEEKEVICGVCKSHMQNVTWIDHIKEAHNYLAWKDGDIPLDLEDEVAVRDHLKTISKMQGGLICTKCSVKKKYPKMFLDHLRNCTGPTSLTDIDESIVQVDRPSIKSEEKEVICGVCKMNMQNDTWIDHIKEAHNYLAWKDGENPLDLEDEDAVRDHLKTISKKQDGLICAKCSARKKHSKLFLKHVRNCTRSASLTDNDESIAHVDRSSIISEEKEVKCGVCKMNIQNETWIDHIKQEHNYLAWKDGKKSLDMEDDDAVWDHLRTISKNMDGLVCIKCNVIKKYPKAFLDHVRICTGTALLPVKKESSNKLKRPSTVSEVACGVCKMELQNSTWIDHIKEAHNYLAWTDGETPLDLDDKDVVRCHLKNISKSQGGLACAKCNTIKKNPKKFLDHVRYCSGSASFSDDDKPIIDLKRTSVELKNKQVTCGVCKMNVQKVTWIDHIKEEHNYLAWKDGEPPLDLENEDTVRHYLKNISDRQSGLICIKCNAKKKYPKTFLEHVRLCTGASSELESVQSDLNSTINIDEANKCGVCSKDIPAGGWIKHIQVAHDYLAWRDGDQPLQLDDQQAVKEHLTNLIRIIGHLVCAKCGFRRRISTYYMAHMGTCDGVSQNNICEDTKSLLDKNEGLYECAICHEKILPNKWKAHAMDKHYNVAWVVGDVPIDVKSPYGADKFLKEYKQIKKKLECNICGETRTSFLGFFFHVITCGKSDEETEMYKEECSLCGNKYVGVYRNVHMAWHREKEMAKERKLQKEKAIMQPQEESSPSGRRKAAMKANKVIEKYQENDEKYEYKHKCEKCGFETDSIKQFQHHKCESDAEEDSAGSEKESESDPEEGLDEDLSDQELKTERKKDLLEPSWLPHQFDTWKGYYEMLLKNFRESNLSTDKLFSEWHISQYHFVTNQVSDYSPRVLQSCQIQINGNWKVYEQFEGCHSNRVVSMFVGGSVQCISWVPTRFGTDKYFVNNYLAVSGHSGNDTPRVNYDDTPSYPGLIQLWDVGTFSTPPKLALGIAHNFGTVWGMDWCPSGVRDDINEESESQSWARLGLLAVACSNGSAYILSVPYPTSVSASSDNLFVKLKPVAELKMCSKKSDRKIYQATAISWSKRHGHAEIVVGYSDGSMARYDLNTESPLLKTTEDGVTVIYSYYDERSLNSCVTAVDSFPGVGPMSDSISGTCPTGAVMANGAVHPSRVTSHSPATHAAFTPAWPSVLLAGDDGLVHQSPNELEWHGGGRRLGVMCTSASCLTCGRLLVYAPPLLRSTRNYAPCVQLSKKSMAYINMVPLNDKSSKSKQKMDELSVKMEPITYDSAIRQYAVEFKHIETGCRPSTALREPLPERFPLADVTSMAYCTSEKYHDWAAVATHSGVIFMFKTL</sequence>
<dbReference type="InterPro" id="IPR052416">
    <property type="entry name" value="GTF3C_component"/>
</dbReference>
<feature type="region of interest" description="Disordered" evidence="4">
    <location>
        <begin position="1238"/>
        <end position="1262"/>
    </location>
</feature>
<reference evidence="6" key="1">
    <citation type="submission" date="2021-12" db="EMBL/GenBank/DDBJ databases">
        <authorList>
            <person name="King R."/>
        </authorList>
    </citation>
    <scope>NUCLEOTIDE SEQUENCE</scope>
</reference>
<feature type="domain" description="C2H2-type" evidence="5">
    <location>
        <begin position="2391"/>
        <end position="2413"/>
    </location>
</feature>
<dbReference type="PANTHER" id="PTHR15052">
    <property type="entry name" value="RNA POLYMERASE III TRANSCRIPTION INITIATION FACTOR COMPLEX SUBUNIT"/>
    <property type="match status" value="1"/>
</dbReference>
<keyword evidence="3" id="KW-0539">Nucleus</keyword>
<feature type="domain" description="C2H2-type" evidence="5">
    <location>
        <begin position="1111"/>
        <end position="1132"/>
    </location>
</feature>
<feature type="region of interest" description="Disordered" evidence="4">
    <location>
        <begin position="2574"/>
        <end position="2607"/>
    </location>
</feature>
<feature type="region of interest" description="Disordered" evidence="4">
    <location>
        <begin position="2510"/>
        <end position="2537"/>
    </location>
</feature>
<dbReference type="PANTHER" id="PTHR15052:SF2">
    <property type="entry name" value="GENERAL TRANSCRIPTION FACTOR 3C POLYPEPTIDE 2"/>
    <property type="match status" value="1"/>
</dbReference>
<dbReference type="SUPFAM" id="SSF50978">
    <property type="entry name" value="WD40 repeat-like"/>
    <property type="match status" value="1"/>
</dbReference>
<feature type="domain" description="C2H2-type" evidence="5">
    <location>
        <begin position="1661"/>
        <end position="1683"/>
    </location>
</feature>
<comment type="subcellular location">
    <subcellularLocation>
        <location evidence="1">Nucleus</location>
    </subcellularLocation>
</comment>
<feature type="domain" description="C2H2-type" evidence="5">
    <location>
        <begin position="1767"/>
        <end position="1789"/>
    </location>
</feature>
<evidence type="ECO:0000259" key="5">
    <source>
        <dbReference type="SMART" id="SM00355"/>
    </source>
</evidence>
<feature type="domain" description="C2H2-type" evidence="5">
    <location>
        <begin position="1019"/>
        <end position="1041"/>
    </location>
</feature>
<feature type="domain" description="C2H2-type" evidence="5">
    <location>
        <begin position="2188"/>
        <end position="2210"/>
    </location>
</feature>
<evidence type="ECO:0000313" key="7">
    <source>
        <dbReference type="Proteomes" id="UP001153292"/>
    </source>
</evidence>
<gene>
    <name evidence="6" type="ORF">CHILSU_LOCUS8062</name>
</gene>
<dbReference type="InterPro" id="IPR013087">
    <property type="entry name" value="Znf_C2H2_type"/>
</dbReference>
<feature type="domain" description="C2H2-type" evidence="5">
    <location>
        <begin position="2082"/>
        <end position="2104"/>
    </location>
</feature>
<feature type="compositionally biased region" description="Acidic residues" evidence="4">
    <location>
        <begin position="2593"/>
        <end position="2605"/>
    </location>
</feature>
<evidence type="ECO:0000256" key="3">
    <source>
        <dbReference type="ARBA" id="ARBA00023242"/>
    </source>
</evidence>
<accession>A0ABN8B896</accession>
<evidence type="ECO:0000256" key="1">
    <source>
        <dbReference type="ARBA" id="ARBA00004123"/>
    </source>
</evidence>
<protein>
    <recommendedName>
        <fullName evidence="5">C2H2-type domain-containing protein</fullName>
    </recommendedName>
</protein>
<feature type="domain" description="C2H2-type" evidence="5">
    <location>
        <begin position="2556"/>
        <end position="2576"/>
    </location>
</feature>
<feature type="compositionally biased region" description="Basic and acidic residues" evidence="4">
    <location>
        <begin position="1240"/>
        <end position="1252"/>
    </location>
</feature>
<feature type="domain" description="C2H2-type" evidence="5">
    <location>
        <begin position="1873"/>
        <end position="1895"/>
    </location>
</feature>
<evidence type="ECO:0000256" key="2">
    <source>
        <dbReference type="ARBA" id="ARBA00023163"/>
    </source>
</evidence>
<name>A0ABN8B896_CHISP</name>
<dbReference type="Proteomes" id="UP001153292">
    <property type="component" value="Chromosome 3"/>
</dbReference>
<evidence type="ECO:0000313" key="6">
    <source>
        <dbReference type="EMBL" id="CAH0404718.1"/>
    </source>
</evidence>
<dbReference type="EMBL" id="OU963896">
    <property type="protein sequence ID" value="CAH0404718.1"/>
    <property type="molecule type" value="Genomic_DNA"/>
</dbReference>
<keyword evidence="2" id="KW-0804">Transcription</keyword>
<organism evidence="6 7">
    <name type="scientific">Chilo suppressalis</name>
    <name type="common">Asiatic rice borer moth</name>
    <dbReference type="NCBI Taxonomy" id="168631"/>
    <lineage>
        <taxon>Eukaryota</taxon>
        <taxon>Metazoa</taxon>
        <taxon>Ecdysozoa</taxon>
        <taxon>Arthropoda</taxon>
        <taxon>Hexapoda</taxon>
        <taxon>Insecta</taxon>
        <taxon>Pterygota</taxon>
        <taxon>Neoptera</taxon>
        <taxon>Endopterygota</taxon>
        <taxon>Lepidoptera</taxon>
        <taxon>Glossata</taxon>
        <taxon>Ditrysia</taxon>
        <taxon>Pyraloidea</taxon>
        <taxon>Crambidae</taxon>
        <taxon>Crambinae</taxon>
        <taxon>Chilo</taxon>
    </lineage>
</organism>
<feature type="domain" description="C2H2-type" evidence="5">
    <location>
        <begin position="1073"/>
        <end position="1093"/>
    </location>
</feature>
<keyword evidence="7" id="KW-1185">Reference proteome</keyword>